<keyword evidence="12" id="KW-1185">Reference proteome</keyword>
<feature type="domain" description="MHYT" evidence="10">
    <location>
        <begin position="6"/>
        <end position="200"/>
    </location>
</feature>
<dbReference type="CDD" id="cd06225">
    <property type="entry name" value="HAMP"/>
    <property type="match status" value="1"/>
</dbReference>
<feature type="transmembrane region" description="Helical" evidence="3">
    <location>
        <begin position="140"/>
        <end position="163"/>
    </location>
</feature>
<dbReference type="Pfam" id="PF13426">
    <property type="entry name" value="PAS_9"/>
    <property type="match status" value="1"/>
</dbReference>
<evidence type="ECO:0000313" key="12">
    <source>
        <dbReference type="Proteomes" id="UP001628874"/>
    </source>
</evidence>
<dbReference type="SMART" id="SM00065">
    <property type="entry name" value="GAF"/>
    <property type="match status" value="1"/>
</dbReference>
<dbReference type="SMART" id="SM00304">
    <property type="entry name" value="HAMP"/>
    <property type="match status" value="1"/>
</dbReference>
<dbReference type="RefSeq" id="WP_237265994.1">
    <property type="nucleotide sequence ID" value="NZ_JBFQGM010000001.1"/>
</dbReference>
<organism evidence="11 12">
    <name type="scientific">Scytonema tolypothrichoides VB-61278_2</name>
    <dbReference type="NCBI Taxonomy" id="3232314"/>
    <lineage>
        <taxon>Bacteria</taxon>
        <taxon>Bacillati</taxon>
        <taxon>Cyanobacteriota</taxon>
        <taxon>Cyanophyceae</taxon>
        <taxon>Nostocales</taxon>
        <taxon>Scytonemataceae</taxon>
        <taxon>Scytonema</taxon>
    </lineage>
</organism>
<evidence type="ECO:0000259" key="8">
    <source>
        <dbReference type="PROSITE" id="PS50113"/>
    </source>
</evidence>
<dbReference type="SMART" id="SM00283">
    <property type="entry name" value="MA"/>
    <property type="match status" value="1"/>
</dbReference>
<evidence type="ECO:0000256" key="1">
    <source>
        <dbReference type="ARBA" id="ARBA00023224"/>
    </source>
</evidence>
<evidence type="ECO:0000259" key="6">
    <source>
        <dbReference type="PROSITE" id="PS50111"/>
    </source>
</evidence>
<accession>A0ABW8WE44</accession>
<evidence type="ECO:0000259" key="9">
    <source>
        <dbReference type="PROSITE" id="PS50885"/>
    </source>
</evidence>
<comment type="similarity">
    <text evidence="2">Belongs to the methyl-accepting chemotaxis (MCP) protein family.</text>
</comment>
<evidence type="ECO:0000256" key="3">
    <source>
        <dbReference type="PROSITE-ProRule" id="PRU00244"/>
    </source>
</evidence>
<dbReference type="CDD" id="cd00130">
    <property type="entry name" value="PAS"/>
    <property type="match status" value="1"/>
</dbReference>
<dbReference type="InterPro" id="IPR000014">
    <property type="entry name" value="PAS"/>
</dbReference>
<dbReference type="SUPFAM" id="SSF58104">
    <property type="entry name" value="Methyl-accepting chemotaxis protein (MCP) signaling domain"/>
    <property type="match status" value="1"/>
</dbReference>
<dbReference type="Pfam" id="PF03707">
    <property type="entry name" value="MHYT"/>
    <property type="match status" value="3"/>
</dbReference>
<dbReference type="SMART" id="SM00091">
    <property type="entry name" value="PAS"/>
    <property type="match status" value="1"/>
</dbReference>
<dbReference type="InterPro" id="IPR003660">
    <property type="entry name" value="HAMP_dom"/>
</dbReference>
<evidence type="ECO:0000313" key="11">
    <source>
        <dbReference type="EMBL" id="MFL9459257.1"/>
    </source>
</evidence>
<dbReference type="PROSITE" id="PS50924">
    <property type="entry name" value="MHYT"/>
    <property type="match status" value="1"/>
</dbReference>
<protein>
    <submittedName>
        <fullName evidence="11">MHYT domain-containing protein</fullName>
    </submittedName>
</protein>
<feature type="domain" description="HAMP" evidence="9">
    <location>
        <begin position="563"/>
        <end position="614"/>
    </location>
</feature>
<dbReference type="PANTHER" id="PTHR32089">
    <property type="entry name" value="METHYL-ACCEPTING CHEMOTAXIS PROTEIN MCPB"/>
    <property type="match status" value="1"/>
</dbReference>
<feature type="domain" description="PAS" evidence="7">
    <location>
        <begin position="438"/>
        <end position="505"/>
    </location>
</feature>
<dbReference type="InterPro" id="IPR003018">
    <property type="entry name" value="GAF"/>
</dbReference>
<feature type="domain" description="Methyl-accepting transducer" evidence="6">
    <location>
        <begin position="619"/>
        <end position="855"/>
    </location>
</feature>
<dbReference type="Gene3D" id="1.10.287.950">
    <property type="entry name" value="Methyl-accepting chemotaxis protein"/>
    <property type="match status" value="1"/>
</dbReference>
<dbReference type="InterPro" id="IPR001610">
    <property type="entry name" value="PAC"/>
</dbReference>
<feature type="transmembrane region" description="Helical" evidence="3">
    <location>
        <begin position="175"/>
        <end position="199"/>
    </location>
</feature>
<dbReference type="InterPro" id="IPR029016">
    <property type="entry name" value="GAF-like_dom_sf"/>
</dbReference>
<name>A0ABW8WE44_9CYAN</name>
<keyword evidence="3" id="KW-0812">Transmembrane</keyword>
<dbReference type="Gene3D" id="3.30.450.20">
    <property type="entry name" value="PAS domain"/>
    <property type="match status" value="1"/>
</dbReference>
<dbReference type="PROSITE" id="PS50111">
    <property type="entry name" value="CHEMOTAXIS_TRANSDUC_2"/>
    <property type="match status" value="1"/>
</dbReference>
<proteinExistence type="inferred from homology"/>
<dbReference type="InterPro" id="IPR016132">
    <property type="entry name" value="Phyto_chromo_attachment"/>
</dbReference>
<dbReference type="Proteomes" id="UP001628874">
    <property type="component" value="Unassembled WGS sequence"/>
</dbReference>
<reference evidence="11 12" key="1">
    <citation type="submission" date="2024-07" db="EMBL/GenBank/DDBJ databases">
        <authorList>
            <person name="Tripathy S."/>
        </authorList>
    </citation>
    <scope>NUCLEOTIDE SEQUENCE [LARGE SCALE GENOMIC DNA]</scope>
    <source>
        <strain evidence="11 12">VB-61278_2</strain>
    </source>
</reference>
<feature type="transmembrane region" description="Helical" evidence="3">
    <location>
        <begin position="108"/>
        <end position="128"/>
    </location>
</feature>
<feature type="domain" description="PAC" evidence="8">
    <location>
        <begin position="506"/>
        <end position="560"/>
    </location>
</feature>
<dbReference type="Pfam" id="PF00015">
    <property type="entry name" value="MCPsignal"/>
    <property type="match status" value="1"/>
</dbReference>
<keyword evidence="3" id="KW-0472">Membrane</keyword>
<evidence type="ECO:0000256" key="2">
    <source>
        <dbReference type="ARBA" id="ARBA00029447"/>
    </source>
</evidence>
<evidence type="ECO:0000259" key="7">
    <source>
        <dbReference type="PROSITE" id="PS50112"/>
    </source>
</evidence>
<dbReference type="SUPFAM" id="SSF55785">
    <property type="entry name" value="PYP-like sensor domain (PAS domain)"/>
    <property type="match status" value="1"/>
</dbReference>
<dbReference type="Gene3D" id="3.30.450.40">
    <property type="match status" value="1"/>
</dbReference>
<keyword evidence="3" id="KW-1133">Transmembrane helix</keyword>
<dbReference type="PROSITE" id="PS50046">
    <property type="entry name" value="PHYTOCHROME_2"/>
    <property type="match status" value="1"/>
</dbReference>
<dbReference type="InterPro" id="IPR035965">
    <property type="entry name" value="PAS-like_dom_sf"/>
</dbReference>
<feature type="domain" description="Phytochrome chromophore attachment site" evidence="5">
    <location>
        <begin position="277"/>
        <end position="412"/>
    </location>
</feature>
<feature type="transmembrane region" description="Helical" evidence="3">
    <location>
        <begin position="6"/>
        <end position="29"/>
    </location>
</feature>
<keyword evidence="1 4" id="KW-0807">Transducer</keyword>
<feature type="transmembrane region" description="Helical" evidence="3">
    <location>
        <begin position="219"/>
        <end position="241"/>
    </location>
</feature>
<evidence type="ECO:0000259" key="5">
    <source>
        <dbReference type="PROSITE" id="PS50046"/>
    </source>
</evidence>
<evidence type="ECO:0000256" key="4">
    <source>
        <dbReference type="PROSITE-ProRule" id="PRU00284"/>
    </source>
</evidence>
<dbReference type="PROSITE" id="PS50112">
    <property type="entry name" value="PAS"/>
    <property type="match status" value="1"/>
</dbReference>
<dbReference type="InterPro" id="IPR000700">
    <property type="entry name" value="PAS-assoc_C"/>
</dbReference>
<dbReference type="InterPro" id="IPR004089">
    <property type="entry name" value="MCPsignal_dom"/>
</dbReference>
<dbReference type="CDD" id="cd11386">
    <property type="entry name" value="MCP_signal"/>
    <property type="match status" value="1"/>
</dbReference>
<dbReference type="InterPro" id="IPR005330">
    <property type="entry name" value="MHYT_dom"/>
</dbReference>
<dbReference type="Pfam" id="PF01590">
    <property type="entry name" value="GAF"/>
    <property type="match status" value="1"/>
</dbReference>
<feature type="transmembrane region" description="Helical" evidence="3">
    <location>
        <begin position="78"/>
        <end position="96"/>
    </location>
</feature>
<feature type="transmembrane region" description="Helical" evidence="3">
    <location>
        <begin position="41"/>
        <end position="66"/>
    </location>
</feature>
<dbReference type="EMBL" id="JBFQGM010000001">
    <property type="protein sequence ID" value="MFL9459257.1"/>
    <property type="molecule type" value="Genomic_DNA"/>
</dbReference>
<dbReference type="PROSITE" id="PS50113">
    <property type="entry name" value="PAC"/>
    <property type="match status" value="1"/>
</dbReference>
<dbReference type="PROSITE" id="PS50885">
    <property type="entry name" value="HAMP"/>
    <property type="match status" value="1"/>
</dbReference>
<sequence>MMSSTYHQGLVALSIAIAVLSSYTALDLAGRVTAAEKKIRLIWLIGGSITMGIGIWSMHFIAMLAFSLPVPIAYDVKTVIFSIMPAVVASGGALFLASRQFLSWQRLLFGGVLMGLGIAAMHYIGMAAMRMEAHTHYDPVLFVLSVLVAIAASIAALWIAFHFRMQTSHKGRSSRILSSLLMGCAIAGMHYTGMAAASFMPTQAVGRVLANQANSSLTLLATGIGVCTLIILAFTLLTSFIDRRMSAQAILLRQQEAEVLRAQKFTELTLRIRRSLKLDDVLNTAVREVQQALGTDRVIIYRFNPDWSGTIIAEEVGLNWNPLLGHTVNDSFWERYIETYNGGRVWVTNNIYDVGFAQAHLEILEHFQIKAYMAAPILNNNQLQGLLFCHQCCGFRLWQKTEVELFRQLAIQIGIALEQANLLHELQQAQEILRVRDRAIAAASNGILITDPRQADNPIIFCNAAFQTITGYSQKEALGQNCRFLQGPDTDPTTVKEIHDAVREERDCQVVIKNYRKDGTPFWNQLTVSPVRDALGQVIHFIGVQADITERTQTQEMLRDSKETLQRQVVALLDDVREVSKGNLTVRAEISVGEIGVVAEFFNAIIQNLRHIVTQVKHTAAQVNIYVGENSEAMRLLADDALKQAEEITNTLQSLDAMALSIQAVADSAHQAATMARTASTAAESGNSSMDLTVNSIMNLRLTMSEAAKKVKRLGESSQEIYKVVALIKQIALQTNIIAINTSIEAAKAGEEGRAFSVVAEEVSQLAAQSTQATQEIEQIVDNIQFETTEVVKAVEEGMNQVVEGTDLVRDTKMQLGEILDVSRQIDELVQLISDATVSQAQTSQLVASLMKQIAHDSFHTSEFSRLVSSSLDQTVSVAKQLQDSVAVFTTEEKQESAIVEPPMALETIDTREYTVLDSVVVHNGNGKHSVKR</sequence>
<comment type="caution">
    <text evidence="11">The sequence shown here is derived from an EMBL/GenBank/DDBJ whole genome shotgun (WGS) entry which is preliminary data.</text>
</comment>
<evidence type="ECO:0000259" key="10">
    <source>
        <dbReference type="PROSITE" id="PS50924"/>
    </source>
</evidence>
<gene>
    <name evidence="11" type="ORF">AB0759_01190</name>
</gene>
<dbReference type="SUPFAM" id="SSF55781">
    <property type="entry name" value="GAF domain-like"/>
    <property type="match status" value="1"/>
</dbReference>
<dbReference type="NCBIfam" id="TIGR00229">
    <property type="entry name" value="sensory_box"/>
    <property type="match status" value="1"/>
</dbReference>
<dbReference type="SMART" id="SM00086">
    <property type="entry name" value="PAC"/>
    <property type="match status" value="1"/>
</dbReference>
<dbReference type="PANTHER" id="PTHR32089:SF114">
    <property type="entry name" value="METHYL-ACCEPTING CHEMOTAXIS PROTEIN MCPB"/>
    <property type="match status" value="1"/>
</dbReference>